<reference evidence="2" key="1">
    <citation type="journal article" date="2015" name="PeerJ">
        <title>First genomic representation of candidate bacterial phylum KSB3 points to enhanced environmental sensing as a trigger of wastewater bulking.</title>
        <authorList>
            <person name="Sekiguchi Y."/>
            <person name="Ohashi A."/>
            <person name="Parks D.H."/>
            <person name="Yamauchi T."/>
            <person name="Tyson G.W."/>
            <person name="Hugenholtz P."/>
        </authorList>
    </citation>
    <scope>NUCLEOTIDE SEQUENCE [LARGE SCALE GENOMIC DNA]</scope>
</reference>
<dbReference type="Pfam" id="PF12682">
    <property type="entry name" value="Flavodoxin_4"/>
    <property type="match status" value="1"/>
</dbReference>
<dbReference type="InterPro" id="IPR008254">
    <property type="entry name" value="Flavodoxin/NO_synth"/>
</dbReference>
<dbReference type="InterPro" id="IPR029039">
    <property type="entry name" value="Flavoprotein-like_sf"/>
</dbReference>
<dbReference type="eggNOG" id="COG0716">
    <property type="taxonomic scope" value="Bacteria"/>
</dbReference>
<dbReference type="Gene3D" id="3.40.50.360">
    <property type="match status" value="1"/>
</dbReference>
<evidence type="ECO:0000259" key="1">
    <source>
        <dbReference type="PROSITE" id="PS50902"/>
    </source>
</evidence>
<evidence type="ECO:0000313" key="2">
    <source>
        <dbReference type="EMBL" id="GAK56317.1"/>
    </source>
</evidence>
<protein>
    <recommendedName>
        <fullName evidence="1">Flavodoxin-like domain-containing protein</fullName>
    </recommendedName>
</protein>
<dbReference type="AlphaFoldDB" id="A0A081BVG2"/>
<proteinExistence type="predicted"/>
<dbReference type="EMBL" id="DF820464">
    <property type="protein sequence ID" value="GAK56317.1"/>
    <property type="molecule type" value="Genomic_DNA"/>
</dbReference>
<dbReference type="PROSITE" id="PS50902">
    <property type="entry name" value="FLAVODOXIN_LIKE"/>
    <property type="match status" value="1"/>
</dbReference>
<organism evidence="2">
    <name type="scientific">Vecturithrix granuli</name>
    <dbReference type="NCBI Taxonomy" id="1499967"/>
    <lineage>
        <taxon>Bacteria</taxon>
        <taxon>Candidatus Moduliflexota</taxon>
        <taxon>Candidatus Vecturitrichia</taxon>
        <taxon>Candidatus Vecturitrichales</taxon>
        <taxon>Candidatus Vecturitrichaceae</taxon>
        <taxon>Candidatus Vecturithrix</taxon>
    </lineage>
</organism>
<dbReference type="PANTHER" id="PTHR39201">
    <property type="entry name" value="EXPORTED PROTEIN-RELATED"/>
    <property type="match status" value="1"/>
</dbReference>
<evidence type="ECO:0000313" key="3">
    <source>
        <dbReference type="Proteomes" id="UP000030661"/>
    </source>
</evidence>
<dbReference type="STRING" id="1499967.U27_03279"/>
<name>A0A081BVG2_VECG1</name>
<sequence length="162" mass="17586">MAEHILIAYFSHSGNTQKIANLIHREVGGTLHEIQPETPYPNSYNAVVDQAKKEIQAGYKPALQSTLDHVESYDTIFIGSPNWCSTIAPPVATFLSKYDLSDKTIVPFCTHGGGGLGRVEKDIAKLCPQSTILSSFEIYGSGTGSAQAKVSAWLRKIGIAQY</sequence>
<dbReference type="PANTHER" id="PTHR39201:SF1">
    <property type="entry name" value="FLAVODOXIN-LIKE DOMAIN-CONTAINING PROTEIN"/>
    <property type="match status" value="1"/>
</dbReference>
<feature type="domain" description="Flavodoxin-like" evidence="1">
    <location>
        <begin position="5"/>
        <end position="162"/>
    </location>
</feature>
<dbReference type="GO" id="GO:0010181">
    <property type="term" value="F:FMN binding"/>
    <property type="evidence" value="ECO:0007669"/>
    <property type="project" value="InterPro"/>
</dbReference>
<accession>A0A081BVG2</accession>
<dbReference type="SUPFAM" id="SSF52218">
    <property type="entry name" value="Flavoproteins"/>
    <property type="match status" value="1"/>
</dbReference>
<gene>
    <name evidence="2" type="ORF">U27_03279</name>
</gene>
<dbReference type="Proteomes" id="UP000030661">
    <property type="component" value="Unassembled WGS sequence"/>
</dbReference>
<dbReference type="HOGENOM" id="CLU_068890_1_1_0"/>
<keyword evidence="3" id="KW-1185">Reference proteome</keyword>